<feature type="transmembrane region" description="Helical" evidence="1">
    <location>
        <begin position="647"/>
        <end position="670"/>
    </location>
</feature>
<dbReference type="Proteomes" id="UP000437748">
    <property type="component" value="Unassembled WGS sequence"/>
</dbReference>
<dbReference type="AlphaFoldDB" id="A0A6N6W004"/>
<gene>
    <name evidence="2" type="ORF">GCL60_03470</name>
</gene>
<keyword evidence="1" id="KW-1133">Transmembrane helix</keyword>
<comment type="caution">
    <text evidence="2">The sequence shown here is derived from an EMBL/GenBank/DDBJ whole genome shotgun (WGS) entry which is preliminary data.</text>
</comment>
<organism evidence="2 3">
    <name type="scientific">Silvanigrella paludirubra</name>
    <dbReference type="NCBI Taxonomy" id="2499159"/>
    <lineage>
        <taxon>Bacteria</taxon>
        <taxon>Pseudomonadati</taxon>
        <taxon>Bdellovibrionota</taxon>
        <taxon>Oligoflexia</taxon>
        <taxon>Silvanigrellales</taxon>
        <taxon>Silvanigrellaceae</taxon>
        <taxon>Silvanigrella</taxon>
    </lineage>
</organism>
<evidence type="ECO:0000313" key="2">
    <source>
        <dbReference type="EMBL" id="KAB8041006.1"/>
    </source>
</evidence>
<accession>A0A6N6W004</accession>
<protein>
    <recommendedName>
        <fullName evidence="4">Glutamine amidotransferase domain-containing protein</fullName>
    </recommendedName>
</protein>
<keyword evidence="1" id="KW-0812">Transmembrane</keyword>
<dbReference type="Gene3D" id="3.40.50.880">
    <property type="match status" value="1"/>
</dbReference>
<evidence type="ECO:0000256" key="1">
    <source>
        <dbReference type="SAM" id="Phobius"/>
    </source>
</evidence>
<name>A0A6N6W004_9BACT</name>
<dbReference type="PANTHER" id="PTHR37947">
    <property type="entry name" value="BLL2462 PROTEIN"/>
    <property type="match status" value="1"/>
</dbReference>
<feature type="transmembrane region" description="Helical" evidence="1">
    <location>
        <begin position="7"/>
        <end position="27"/>
    </location>
</feature>
<dbReference type="InterPro" id="IPR029062">
    <property type="entry name" value="Class_I_gatase-like"/>
</dbReference>
<dbReference type="OrthoDB" id="9769144at2"/>
<sequence length="674" mass="76246">MKKTLVYVLRIIIILSLFIPILIPFIYVKDSDESNSYLNIFIPQDTLLKIEEKTNIENIINKNFGSNLTINYQNYGLNDSIPSQDYDDLLGHISKAKGVSVILSKSAFFGEDAKIFTNKLKETNLFKENKIYFLPIQQILKNKKNEDDYLALSDIFIPKISFLGEESIASVNIIGIVKSHSEIKAEIVIHSGNSFLNSKTFQFKVPKNGLVNTTVDIPINFTKTGNQVITADITSSLTNPPLNSASTTVQVVYSKTTLLHISVGPDWSLRTLRQKLKFWPNLDLLSYYILRETNSDQSIPNSQLSLIEFPADKLFGVSLQNFHGIIAQNFLFDTYLGERESENLINYVKNGGRLVIQGGPLSFLSENSSIRSIFPCENKPKWDYQNLYHWAASDTNFISNHNFHSSLSNIVTHYTAINCKPKKEAIILAKTKEGDHPILLAMPAEKGIVLSFLAGDWLYGYTQEKIQNTAEVALRMKDSDSSEYVFNWMVEFLQRRQDSGIRAPDIAGPRIYADDSSLRVKSRGGLQLDKSVTLATDSKKFLKGNTFVLNHLDREMIKVQNPINSIINIQNKNKINSTSVNLTLGLEDKDTDILKFGSWPIFPSNAKSQENKENPFLFEGIPELSEINADLPKDVYVVSKKVPLIVAYPWILAVALLLLGIEQFLARILWRKYF</sequence>
<reference evidence="2 3" key="1">
    <citation type="submission" date="2019-10" db="EMBL/GenBank/DDBJ databases">
        <title>New species of Slilvanegrellaceae.</title>
        <authorList>
            <person name="Pitt A."/>
            <person name="Hahn M.W."/>
        </authorList>
    </citation>
    <scope>NUCLEOTIDE SEQUENCE [LARGE SCALE GENOMIC DNA]</scope>
    <source>
        <strain evidence="2 3">SP-Ram-0.45-NSY-1</strain>
    </source>
</reference>
<proteinExistence type="predicted"/>
<evidence type="ECO:0000313" key="3">
    <source>
        <dbReference type="Proteomes" id="UP000437748"/>
    </source>
</evidence>
<evidence type="ECO:0008006" key="4">
    <source>
        <dbReference type="Google" id="ProtNLM"/>
    </source>
</evidence>
<dbReference type="SUPFAM" id="SSF52317">
    <property type="entry name" value="Class I glutamine amidotransferase-like"/>
    <property type="match status" value="1"/>
</dbReference>
<dbReference type="PANTHER" id="PTHR37947:SF1">
    <property type="entry name" value="BLL2462 PROTEIN"/>
    <property type="match status" value="1"/>
</dbReference>
<keyword evidence="3" id="KW-1185">Reference proteome</keyword>
<dbReference type="RefSeq" id="WP_153418529.1">
    <property type="nucleotide sequence ID" value="NZ_WFLM01000001.1"/>
</dbReference>
<keyword evidence="1" id="KW-0472">Membrane</keyword>
<dbReference type="EMBL" id="WFLM01000001">
    <property type="protein sequence ID" value="KAB8041006.1"/>
    <property type="molecule type" value="Genomic_DNA"/>
</dbReference>